<dbReference type="HOGENOM" id="CLU_1659569_0_0_5"/>
<accession>F7XBD7</accession>
<geneLocation type="plasmid" evidence="1 2">
    <name>pSmeSM11c</name>
</geneLocation>
<protein>
    <submittedName>
        <fullName evidence="1">Uncharacterized protein</fullName>
    </submittedName>
</protein>
<gene>
    <name evidence="1" type="ordered locus">SM11_pC0167</name>
</gene>
<organism evidence="1 2">
    <name type="scientific">Sinorhizobium meliloti (strain SM11)</name>
    <dbReference type="NCBI Taxonomy" id="707241"/>
    <lineage>
        <taxon>Bacteria</taxon>
        <taxon>Pseudomonadati</taxon>
        <taxon>Pseudomonadota</taxon>
        <taxon>Alphaproteobacteria</taxon>
        <taxon>Hyphomicrobiales</taxon>
        <taxon>Rhizobiaceae</taxon>
        <taxon>Sinorhizobium/Ensifer group</taxon>
        <taxon>Sinorhizobium</taxon>
    </lineage>
</organism>
<keyword evidence="1" id="KW-0614">Plasmid</keyword>
<reference evidence="1 2" key="1">
    <citation type="journal article" date="2011" name="J. Biotechnol.">
        <title>The complete genome sequence of the dominant Sinorhizobium meliloti field isolate SM11 extends the S. meliloti pan-genome.</title>
        <authorList>
            <person name="Schneiker-Bekel S."/>
            <person name="Wibberg D."/>
            <person name="Bekel T."/>
            <person name="Blom J."/>
            <person name="Linke B."/>
            <person name="Neuweger H."/>
            <person name="Stiens M."/>
            <person name="Vorholter F.J."/>
            <person name="Weidner S."/>
            <person name="Goesmann A."/>
            <person name="Puhler A."/>
            <person name="Schluter A."/>
        </authorList>
    </citation>
    <scope>NUCLEOTIDE SEQUENCE [LARGE SCALE GENOMIC DNA]</scope>
    <source>
        <strain evidence="1 2">SM11</strain>
        <plasmid evidence="2">pSmeSM11c</plasmid>
    </source>
</reference>
<proteinExistence type="predicted"/>
<dbReference type="Proteomes" id="UP000009045">
    <property type="component" value="Plasmid pSmeSM11c"/>
</dbReference>
<sequence>MHSRGLSERGKRIDVVHHRGLQQPATVLAEDEALLLLGFEQALPEVGFGVKRSRSDGRRRCLSPLFRNASAGRRSSLGPTRAAVASVENLTKLRTDQKETLYKWRVAYDQIVRCIMHLRICPARWGSASLHECKGAFHADLRQPYTFFESFDHSCWREL</sequence>
<dbReference type="EMBL" id="CP001831">
    <property type="protein sequence ID" value="AEH81240.1"/>
    <property type="molecule type" value="Genomic_DNA"/>
</dbReference>
<name>F7XBD7_SINMM</name>
<dbReference type="KEGG" id="smx:SM11_pC0167"/>
<evidence type="ECO:0000313" key="2">
    <source>
        <dbReference type="Proteomes" id="UP000009045"/>
    </source>
</evidence>
<dbReference type="AlphaFoldDB" id="F7XBD7"/>
<evidence type="ECO:0000313" key="1">
    <source>
        <dbReference type="EMBL" id="AEH81240.1"/>
    </source>
</evidence>